<keyword evidence="1" id="KW-1133">Transmembrane helix</keyword>
<keyword evidence="1" id="KW-0812">Transmembrane</keyword>
<evidence type="ECO:0000313" key="2">
    <source>
        <dbReference type="EMBL" id="KAE9521929.1"/>
    </source>
</evidence>
<dbReference type="PANTHER" id="PTHR46585:SF1">
    <property type="entry name" value="CHROMO DOMAIN-CONTAINING PROTEIN"/>
    <property type="match status" value="1"/>
</dbReference>
<dbReference type="OrthoDB" id="6590525at2759"/>
<name>A0A6G0SUE5_APHGL</name>
<dbReference type="PANTHER" id="PTHR46585">
    <property type="entry name" value="INTEGRASE CORE DOMAIN CONTAINING PROTEIN"/>
    <property type="match status" value="1"/>
</dbReference>
<reference evidence="2 3" key="1">
    <citation type="submission" date="2019-08" db="EMBL/GenBank/DDBJ databases">
        <title>The genome of the soybean aphid Biotype 1, its phylome, world population structure and adaptation to the North American continent.</title>
        <authorList>
            <person name="Giordano R."/>
            <person name="Donthu R.K."/>
            <person name="Hernandez A.G."/>
            <person name="Wright C.L."/>
            <person name="Zimin A.V."/>
        </authorList>
    </citation>
    <scope>NUCLEOTIDE SEQUENCE [LARGE SCALE GENOMIC DNA]</scope>
    <source>
        <tissue evidence="2">Whole aphids</tissue>
    </source>
</reference>
<evidence type="ECO:0000256" key="1">
    <source>
        <dbReference type="SAM" id="Phobius"/>
    </source>
</evidence>
<protein>
    <submittedName>
        <fullName evidence="2">Uncharacterized protein</fullName>
    </submittedName>
</protein>
<dbReference type="Proteomes" id="UP000475862">
    <property type="component" value="Unassembled WGS sequence"/>
</dbReference>
<keyword evidence="3" id="KW-1185">Reference proteome</keyword>
<sequence length="218" mass="25732">MTILISLAEELHGPARKIFPRRSVVRRFKDDLWQADLIDMQPHSRQNNIHLPIYNYNNTKHSTIKCSPHEARINPVTIKRKTLQINTSNKLKFKINDKVRISNKGYTPNWTTEEFTISKILNTDPLTYQLKDSSNNIILGYFYTQELKKKIFFPDTFLIELSYAVIINIIFVLKPNLCKIFLSELPFRSDIIKGRPRRRIISDFTLLNIYSLIQWCDM</sequence>
<comment type="caution">
    <text evidence="2">The sequence shown here is derived from an EMBL/GenBank/DDBJ whole genome shotgun (WGS) entry which is preliminary data.</text>
</comment>
<proteinExistence type="predicted"/>
<gene>
    <name evidence="2" type="ORF">AGLY_017663</name>
</gene>
<dbReference type="AlphaFoldDB" id="A0A6G0SUE5"/>
<evidence type="ECO:0000313" key="3">
    <source>
        <dbReference type="Proteomes" id="UP000475862"/>
    </source>
</evidence>
<accession>A0A6G0SUE5</accession>
<keyword evidence="1" id="KW-0472">Membrane</keyword>
<feature type="transmembrane region" description="Helical" evidence="1">
    <location>
        <begin position="151"/>
        <end position="173"/>
    </location>
</feature>
<dbReference type="EMBL" id="VYZN01001834">
    <property type="protein sequence ID" value="KAE9521929.1"/>
    <property type="molecule type" value="Genomic_DNA"/>
</dbReference>
<organism evidence="2 3">
    <name type="scientific">Aphis glycines</name>
    <name type="common">Soybean aphid</name>
    <dbReference type="NCBI Taxonomy" id="307491"/>
    <lineage>
        <taxon>Eukaryota</taxon>
        <taxon>Metazoa</taxon>
        <taxon>Ecdysozoa</taxon>
        <taxon>Arthropoda</taxon>
        <taxon>Hexapoda</taxon>
        <taxon>Insecta</taxon>
        <taxon>Pterygota</taxon>
        <taxon>Neoptera</taxon>
        <taxon>Paraneoptera</taxon>
        <taxon>Hemiptera</taxon>
        <taxon>Sternorrhyncha</taxon>
        <taxon>Aphidomorpha</taxon>
        <taxon>Aphidoidea</taxon>
        <taxon>Aphididae</taxon>
        <taxon>Aphidini</taxon>
        <taxon>Aphis</taxon>
        <taxon>Aphis</taxon>
    </lineage>
</organism>